<keyword evidence="4" id="KW-0228">DNA excision</keyword>
<evidence type="ECO:0000313" key="7">
    <source>
        <dbReference type="EMBL" id="MBB6452316.1"/>
    </source>
</evidence>
<evidence type="ECO:0000313" key="8">
    <source>
        <dbReference type="Proteomes" id="UP000581688"/>
    </source>
</evidence>
<evidence type="ECO:0000256" key="3">
    <source>
        <dbReference type="ARBA" id="ARBA00022763"/>
    </source>
</evidence>
<dbReference type="GO" id="GO:0016787">
    <property type="term" value="F:hydrolase activity"/>
    <property type="evidence" value="ECO:0007669"/>
    <property type="project" value="UniProtKB-KW"/>
</dbReference>
<name>A0A841PXT1_9BACI</name>
<accession>A0A841PXT1</accession>
<keyword evidence="8" id="KW-1185">Reference proteome</keyword>
<dbReference type="EC" id="3.-.-.-" evidence="7"/>
<proteinExistence type="predicted"/>
<dbReference type="Gene3D" id="3.20.20.150">
    <property type="entry name" value="Divalent-metal-dependent TIM barrel enzymes"/>
    <property type="match status" value="1"/>
</dbReference>
<evidence type="ECO:0000256" key="6">
    <source>
        <dbReference type="ARBA" id="ARBA00023204"/>
    </source>
</evidence>
<keyword evidence="5 7" id="KW-0378">Hydrolase</keyword>
<evidence type="ECO:0000256" key="5">
    <source>
        <dbReference type="ARBA" id="ARBA00022801"/>
    </source>
</evidence>
<dbReference type="SUPFAM" id="SSF51658">
    <property type="entry name" value="Xylose isomerase-like"/>
    <property type="match status" value="1"/>
</dbReference>
<dbReference type="InterPro" id="IPR004601">
    <property type="entry name" value="UvdE"/>
</dbReference>
<keyword evidence="3" id="KW-0227">DNA damage</keyword>
<gene>
    <name evidence="7" type="ORF">HNQ94_000761</name>
</gene>
<evidence type="ECO:0000256" key="2">
    <source>
        <dbReference type="ARBA" id="ARBA00022759"/>
    </source>
</evidence>
<dbReference type="AlphaFoldDB" id="A0A841PXT1"/>
<keyword evidence="1" id="KW-0540">Nuclease</keyword>
<evidence type="ECO:0000256" key="1">
    <source>
        <dbReference type="ARBA" id="ARBA00022722"/>
    </source>
</evidence>
<keyword evidence="6" id="KW-0234">DNA repair</keyword>
<comment type="caution">
    <text evidence="7">The sequence shown here is derived from an EMBL/GenBank/DDBJ whole genome shotgun (WGS) entry which is preliminary data.</text>
</comment>
<sequence>MTLFQLGYVAMSVHLKNSSPSQTMTFKRFSQFENREAAIRKLELIAKSNLENCLRLLKHNKAYDITFFRLSSRLVPLATHEELSNWDYITPIKDELKAIGEFATKHDMRVGFHPDHFVILNSPKKELLQSAIKNLKYHYNLLTAMGIDPTHRCVLHLGGKYENKMKSLERFIENWAYIPPHLQNMIMLENDDKIYTTDDLLYVCEKLNIPFVFDLHHHKANHEDFNWEKDWNRIVDTWSHSPLPVKMHISSPKSEKQFRHHADYINADMFRGFVEAANGSTEKIDCMIEAKKKDEALIQLMNALERHPQIEKNNAASFYFKT</sequence>
<dbReference type="EMBL" id="JACHGH010000002">
    <property type="protein sequence ID" value="MBB6452316.1"/>
    <property type="molecule type" value="Genomic_DNA"/>
</dbReference>
<dbReference type="InterPro" id="IPR036237">
    <property type="entry name" value="Xyl_isomerase-like_sf"/>
</dbReference>
<dbReference type="GO" id="GO:0004519">
    <property type="term" value="F:endonuclease activity"/>
    <property type="evidence" value="ECO:0007669"/>
    <property type="project" value="UniProtKB-KW"/>
</dbReference>
<dbReference type="RefSeq" id="WP_174495014.1">
    <property type="nucleotide sequence ID" value="NZ_CADDWK010000002.1"/>
</dbReference>
<keyword evidence="2 7" id="KW-0255">Endonuclease</keyword>
<reference evidence="7 8" key="1">
    <citation type="submission" date="2020-08" db="EMBL/GenBank/DDBJ databases">
        <title>Genomic Encyclopedia of Type Strains, Phase IV (KMG-IV): sequencing the most valuable type-strain genomes for metagenomic binning, comparative biology and taxonomic classification.</title>
        <authorList>
            <person name="Goeker M."/>
        </authorList>
    </citation>
    <scope>NUCLEOTIDE SEQUENCE [LARGE SCALE GENOMIC DNA]</scope>
    <source>
        <strain evidence="7 8">DSM 19612</strain>
    </source>
</reference>
<protein>
    <submittedName>
        <fullName evidence="7">UV DNA damage endonuclease</fullName>
        <ecNumber evidence="7">3.-.-.-</ecNumber>
    </submittedName>
</protein>
<dbReference type="GO" id="GO:0009411">
    <property type="term" value="P:response to UV"/>
    <property type="evidence" value="ECO:0007669"/>
    <property type="project" value="InterPro"/>
</dbReference>
<dbReference type="Pfam" id="PF03851">
    <property type="entry name" value="UvdE"/>
    <property type="match status" value="1"/>
</dbReference>
<dbReference type="GO" id="GO:0006289">
    <property type="term" value="P:nucleotide-excision repair"/>
    <property type="evidence" value="ECO:0007669"/>
    <property type="project" value="InterPro"/>
</dbReference>
<dbReference type="PANTHER" id="PTHR31290">
    <property type="entry name" value="UV-DAMAGE ENDONUCLEASE"/>
    <property type="match status" value="1"/>
</dbReference>
<dbReference type="NCBIfam" id="TIGR00629">
    <property type="entry name" value="uvde"/>
    <property type="match status" value="1"/>
</dbReference>
<evidence type="ECO:0000256" key="4">
    <source>
        <dbReference type="ARBA" id="ARBA00022769"/>
    </source>
</evidence>
<dbReference type="PANTHER" id="PTHR31290:SF5">
    <property type="entry name" value="UV-DAMAGE ENDONUCLEASE"/>
    <property type="match status" value="1"/>
</dbReference>
<dbReference type="Proteomes" id="UP000581688">
    <property type="component" value="Unassembled WGS sequence"/>
</dbReference>
<organism evidence="7 8">
    <name type="scientific">Salirhabdus euzebyi</name>
    <dbReference type="NCBI Taxonomy" id="394506"/>
    <lineage>
        <taxon>Bacteria</taxon>
        <taxon>Bacillati</taxon>
        <taxon>Bacillota</taxon>
        <taxon>Bacilli</taxon>
        <taxon>Bacillales</taxon>
        <taxon>Bacillaceae</taxon>
        <taxon>Salirhabdus</taxon>
    </lineage>
</organism>